<reference evidence="4 5" key="1">
    <citation type="journal article" date="2014" name="Genome Announc.">
        <title>Draft Genome Sequences of Two Isolates of the Roseobacter Group, Sulfitobacter sp. Strains 3SOLIMAR09 and 1FIGIMAR09, from Harbors of Mallorca Island (Mediterranean Sea).</title>
        <authorList>
            <person name="Mas-Llado M."/>
            <person name="Pina-Villalonga J.M."/>
            <person name="Brunet-Galmes I."/>
            <person name="Nogales B."/>
            <person name="Bosch R."/>
        </authorList>
    </citation>
    <scope>NUCLEOTIDE SEQUENCE [LARGE SCALE GENOMIC DNA]</scope>
    <source>
        <strain evidence="4 5">1FIGIMAR09</strain>
    </source>
</reference>
<organism evidence="4 5">
    <name type="scientific">Sulfitobacter mediterraneus</name>
    <dbReference type="NCBI Taxonomy" id="83219"/>
    <lineage>
        <taxon>Bacteria</taxon>
        <taxon>Pseudomonadati</taxon>
        <taxon>Pseudomonadota</taxon>
        <taxon>Alphaproteobacteria</taxon>
        <taxon>Rhodobacterales</taxon>
        <taxon>Roseobacteraceae</taxon>
        <taxon>Sulfitobacter</taxon>
    </lineage>
</organism>
<dbReference type="eggNOG" id="COG1247">
    <property type="taxonomic scope" value="Bacteria"/>
</dbReference>
<dbReference type="PROSITE" id="PS51186">
    <property type="entry name" value="GNAT"/>
    <property type="match status" value="1"/>
</dbReference>
<dbReference type="PANTHER" id="PTHR43072:SF23">
    <property type="entry name" value="UPF0039 PROTEIN C11D3.02C"/>
    <property type="match status" value="1"/>
</dbReference>
<dbReference type="Proteomes" id="UP000027337">
    <property type="component" value="Unassembled WGS sequence"/>
</dbReference>
<keyword evidence="1 4" id="KW-0808">Transferase</keyword>
<name>A0A061SST2_9RHOB</name>
<evidence type="ECO:0000313" key="5">
    <source>
        <dbReference type="Proteomes" id="UP000027337"/>
    </source>
</evidence>
<dbReference type="PANTHER" id="PTHR43072">
    <property type="entry name" value="N-ACETYLTRANSFERASE"/>
    <property type="match status" value="1"/>
</dbReference>
<evidence type="ECO:0000256" key="1">
    <source>
        <dbReference type="ARBA" id="ARBA00022679"/>
    </source>
</evidence>
<dbReference type="InterPro" id="IPR016181">
    <property type="entry name" value="Acyl_CoA_acyltransferase"/>
</dbReference>
<proteinExistence type="predicted"/>
<dbReference type="AlphaFoldDB" id="A0A061SST2"/>
<dbReference type="EMBL" id="JEMU01000012">
    <property type="protein sequence ID" value="KAJ02310.1"/>
    <property type="molecule type" value="Genomic_DNA"/>
</dbReference>
<evidence type="ECO:0000313" key="4">
    <source>
        <dbReference type="EMBL" id="KAJ02310.1"/>
    </source>
</evidence>
<dbReference type="Pfam" id="PF00583">
    <property type="entry name" value="Acetyltransf_1"/>
    <property type="match status" value="1"/>
</dbReference>
<accession>A0A061SST2</accession>
<dbReference type="InterPro" id="IPR000182">
    <property type="entry name" value="GNAT_dom"/>
</dbReference>
<protein>
    <submittedName>
        <fullName evidence="4">GNAT family acetyltransferase</fullName>
    </submittedName>
</protein>
<keyword evidence="2" id="KW-0012">Acyltransferase</keyword>
<dbReference type="CDD" id="cd04301">
    <property type="entry name" value="NAT_SF"/>
    <property type="match status" value="1"/>
</dbReference>
<keyword evidence="5" id="KW-1185">Reference proteome</keyword>
<evidence type="ECO:0000259" key="3">
    <source>
        <dbReference type="PROSITE" id="PS51186"/>
    </source>
</evidence>
<comment type="caution">
    <text evidence="4">The sequence shown here is derived from an EMBL/GenBank/DDBJ whole genome shotgun (WGS) entry which is preliminary data.</text>
</comment>
<dbReference type="Gene3D" id="3.40.630.30">
    <property type="match status" value="1"/>
</dbReference>
<evidence type="ECO:0000256" key="2">
    <source>
        <dbReference type="ARBA" id="ARBA00023315"/>
    </source>
</evidence>
<dbReference type="STRING" id="83219.PM02_13975"/>
<sequence length="158" mass="17019">MIVRPASAMDAAGIATLWNRMIRDTVFTFTTLEKSATEVAALMNERPSAFWVAEAEGLAGFVTYGAFRSGPGYAHTVEHTVIVADGFGGQGVGTRLMQRAEKTARDQEVHVMVAGISGANGAAVAFHRKVGFVQTGRLPEVGRKHGEWLDLILMQKTL</sequence>
<feature type="domain" description="N-acetyltransferase" evidence="3">
    <location>
        <begin position="1"/>
        <end position="158"/>
    </location>
</feature>
<gene>
    <name evidence="4" type="ORF">PM02_13975</name>
</gene>
<dbReference type="GO" id="GO:0016747">
    <property type="term" value="F:acyltransferase activity, transferring groups other than amino-acyl groups"/>
    <property type="evidence" value="ECO:0007669"/>
    <property type="project" value="InterPro"/>
</dbReference>
<dbReference type="SUPFAM" id="SSF55729">
    <property type="entry name" value="Acyl-CoA N-acyltransferases (Nat)"/>
    <property type="match status" value="1"/>
</dbReference>